<dbReference type="EMBL" id="CAAALY010258433">
    <property type="protein sequence ID" value="VEL38624.1"/>
    <property type="molecule type" value="Genomic_DNA"/>
</dbReference>
<sequence>MAKLTDDSDYDAGETFEKPNDLLLGDLAILLGCVCCLDRYWAQLSGLVPPQDARILDLTRLISPSAERTSIDTKVVTSLSDGTGLFDCEFMMRRLTDKCGIRWKAYLEIRQMRRQLTDIQLG</sequence>
<comment type="caution">
    <text evidence="1">The sequence shown here is derived from an EMBL/GenBank/DDBJ whole genome shotgun (WGS) entry which is preliminary data.</text>
</comment>
<protein>
    <submittedName>
        <fullName evidence="1">Uncharacterized protein</fullName>
    </submittedName>
</protein>
<keyword evidence="2" id="KW-1185">Reference proteome</keyword>
<dbReference type="OrthoDB" id="10025033at2759"/>
<dbReference type="Proteomes" id="UP000784294">
    <property type="component" value="Unassembled WGS sequence"/>
</dbReference>
<accession>A0A3S5C6J1</accession>
<organism evidence="1 2">
    <name type="scientific">Protopolystoma xenopodis</name>
    <dbReference type="NCBI Taxonomy" id="117903"/>
    <lineage>
        <taxon>Eukaryota</taxon>
        <taxon>Metazoa</taxon>
        <taxon>Spiralia</taxon>
        <taxon>Lophotrochozoa</taxon>
        <taxon>Platyhelminthes</taxon>
        <taxon>Monogenea</taxon>
        <taxon>Polyopisthocotylea</taxon>
        <taxon>Polystomatidea</taxon>
        <taxon>Polystomatidae</taxon>
        <taxon>Protopolystoma</taxon>
    </lineage>
</organism>
<evidence type="ECO:0000313" key="1">
    <source>
        <dbReference type="EMBL" id="VEL38624.1"/>
    </source>
</evidence>
<evidence type="ECO:0000313" key="2">
    <source>
        <dbReference type="Proteomes" id="UP000784294"/>
    </source>
</evidence>
<dbReference type="AlphaFoldDB" id="A0A3S5C6J1"/>
<name>A0A3S5C6J1_9PLAT</name>
<gene>
    <name evidence="1" type="ORF">PXEA_LOCUS32064</name>
</gene>
<reference evidence="1" key="1">
    <citation type="submission" date="2018-11" db="EMBL/GenBank/DDBJ databases">
        <authorList>
            <consortium name="Pathogen Informatics"/>
        </authorList>
    </citation>
    <scope>NUCLEOTIDE SEQUENCE</scope>
</reference>
<proteinExistence type="predicted"/>